<evidence type="ECO:0000259" key="2">
    <source>
        <dbReference type="Pfam" id="PF13032"/>
    </source>
</evidence>
<dbReference type="PANTHER" id="PTHR34301">
    <property type="entry name" value="DNA-BINDING PROTEIN-RELATED"/>
    <property type="match status" value="1"/>
</dbReference>
<feature type="domain" description="pPIWI-RE RNaseH" evidence="2">
    <location>
        <begin position="685"/>
        <end position="930"/>
    </location>
</feature>
<dbReference type="InterPro" id="IPR024996">
    <property type="entry name" value="RNaseH_pPIWI_RE"/>
</dbReference>
<sequence>MYFALDPSSSPESIQVLGFRFNPDAAPSLSSTKLAWSGRAIDTLRSISEIAAASGQDAGLKLPYSTLRALLSASLPNPLYVASDLSLPNRSTSERTFSTPFAECQGDGADCGRAVNAALRSWVSKVLAPWAEARGVPSELVAQLVDIALENELVDVSQGYGAAPGAAEPNFSKLRDLVHSALRSALAGKELFEGLGSVRCLIRSKPQDNSISFLSFPTRASGGSWSMNARLTVETLPGEAIPFVRLDVSRTRWCGEVPSSFMPRQRKISATVFGVDDKRAVSFDVPIVKGQVQEPEDPAYALSALRSGIDIGQSFASLIKAGPDEGAFVGIRFAPAYEPAPTIATGATELDWLECYDRILAEMQGMFTPLESRSVPKTKRTARKNEDIPALNAASILEDVARALGHNDIDNKAIADAWDALHGGELPKGVAMGPDVQSARRRFDDLKQGNAERLTKTFGDTAPTIVVLSGNASEGAAIVEIVQTLFAGRIKIENRLMPTGVHGSRKSLPGSEKVARERYDLRLQAWRPLAELLRDDFGPSRVLVHATRFQDDPVNKIAGRVALARYGDCNVQYLDARGRNANEWFFRIQAAVLDLLFGHSGLVSPVAENVAQAFPDALTAPKSILGISVVAQNQTYGRSSSSFFLCVKIEVATGKTTATAACPKDGDLEFKGPLPFFDLLKTVAGWEGTSVGNRDTAKSAFQQFLSTVVEAACDQGENPLVMIDGTHGRSLWPTIANSGWAGPHVLDNRSFVAARDWPGARIVRIQESIEPHVITRKFRRYVGFDAESSKIGDGIAKPVPTLTDAGRLLRIDGAAENYISVGDLDGQQKIAKGLSVYRVLSHFKKVANIDPPPGLEDRKIYEPSPRDLTAEPYKLPGVIGVLVLHHLPEDDADRIAGLCHGLRNGFGHTRSPTKLPTPLFQTRKVAEYIPAYVLEGDDVDDASGEDVAAEDSSDDIEPAETDFDEVPENTVKRTTSTAASILRSTSNLGVRGITPIDVVGVPLLPTGRGSPLLALAEGRASQRSLPSLTSLLTPAPLPVLSPPLQSASIQGSLPDDLQARIAGDFELAQILSRWWLGPLPGFMDQDWMISLISSGATKTRSLMPEVFKDLSPIRHVLPEVDSSSDASLAEFVLALMCLGDGMTFLQLTLQGQMSKSFKRWMFKPIFEQLYHNARQIRKNEPPSTTVAAFNSGNLGLFLQLDKAGHRGLIQQFLILEPMFSPSCTQQFAEAAERLRADLGSGYAEVAAFCLRLAKYRTVAKEVRTEIADYVEKARSLAAPKRIGLKGMPDADEVAAAPSIPETPAPAVDAAFLTDKVSLSGAFRSHLHSHRELIRGELGDARAWPDEKPAADQIAACVARLFSVPTPLLAAIGSRDKEPLFRPLYRKIENTMRVVEEGKPPSERIDMTSWIGSGAAPQVFLRLVENGYLAYASELAFIRAVDNPSQSLEDAVKQAGSEFSEVARFVQARRQATIWFLKNDQRADHPLYSKYLRSFEEGELPMQETGALDLVQEEHLTDIVEPSSAESDATEVAVTTSSLDAALAEIAVLAQRGIAAHRSGGFDELDMVLEKITALSAEAVEATRLLPRGVPNDRLVERAAAVRMAALALAEELDLDLAVESVPHSGEVRSSDADSAIAHLDIADQELVQIRAILDDAAALRVKATQVKFSESGQIYADVQDRLTSATEKLGTVAREIDRAILSLTPISGLVLLEAAQTPSSEAVIENSATTVSDQLAPDEEPISRFEQIDPAATSQELSTNSEAFDEEFDAHFDVEALDELEILIAETVVSTTPLAAPLPEKPTDVPDLSSQDEAFDGLDSARIDQALEEYVAAGSFGLAYHLARAAEIEVPGRNLSITSGEAKLVALAGHLNHTALQSSTELVESWVQEAFRAADAIERDEDRERSTSRLLSLMPLMIELGIFFPFQGAAEFLRKFGALPGTLGSKAQEVFESVGRIQHTNITFSRAMLANVANELDCSKALEETRLALLKRFDLFSIAKFDFQLAMKMRNELLRTDNVVGALRAQLNRNRDDQKTLEAMKEFTDRIRDRGRIVELFAEVELQINDRYQGLDGVARNRMVSFFEDFRDLANEYIELMSEVEEAKTSERPKAREFAKQIARAVEEMVLAVDGASTDIGRVAQSARHAAPRLRKIARILSGEAGVAPASSTDIFQACHAEMALIPELEYGRSWLPSPYDPPRIVDLLCDQAPPLLPAAGQEREAAFEAAVRTRMDRSSYVGARLLLDAAPFFGISEELTANLLGEFETGVAAAKEAMKSDFDVLRRMVERVVRFGSLRQGTDAEEASAMLDRIEKLEAVEVPASVQPGDRTEQPMEGIYDVSVAIDEVEAIKSEAQELLDEPRNRLERRIDELAGKGTALELVAQLRNLCQTDDLLTAEEAIDEVARTGRFSESRSANGRFKLFSETVLPALAPLKHEVALEAAAAIRDGDTYGGLSFEALSDARREESASVMEQWRELFRKFHDFNFSAHVAVFLEKIGIKAMVDNVASPPRGLQKTFVGDFRAIIPLDRESLLLPDFGSRTEGVYRLIVSQSMPSESVISEHCRVGKLGVILFVNDIVPPQQRKTFHHRNLIESRRVLLVDSASILFSLSEPAIRPLTLIELAQPYSFVAPYNDWGRDAVPPEMFVGREEDIARILDPEGSNIVYGGRRMGKTAILRHLANVAHNPSHGMLVAFVDAHTIGRGNMANKTFWSSIAGALPDVFPANPPQDPRRIREAIQAWLEADGRRRILLLLDECDLFIVSDAANGFSEFLELQQLMTNTKRRFKFVLAGLSDVTRLVQTGNPPLKQIAANPRRIGSLTGDERKDAEDLLLRPFAALGLEFVRSDVWRILSYANYYPVLIQTYAQRILQAVLNETKTSQKVTKIVSSDLVTEVLDNVGTRSEIKRIFEFTLDIDPRYRLIAYVVANLVFQAEAEGRIDDGFPLHQIRDNAINFWEAGFEDRNRFSLFDDLLDEMEGLGIVRKISGDKWTLRSSAVVRMLGNRDEIESAILEFGNKKAPVGFDPKSHRRDLQPAKNVLAETRTSPLTLGQERDILTTRARATVIVGHKLADYALAAWAIKSVPESFSDGEIYEARILSAVSPAEFDASIRDLKVPSGRKILGILPASAPWTSEWVRSAVNSKPVSRGEVKLVFVGSPEHAASVYADEELAALTSHICIVPLEPWSRAFFSDTVNRHNLVALSQSFDALAASTGGWNLPMWNRLLGGAKRQPDVVDAETIALSGRFGKAIAAVARLHGPSAMSSHDIQDYIELDEELASLGVSAKGLIDYGIAMGLLFTAAGRPSGERDRTRYVLAPLAASVLQIEEKAAAE</sequence>
<protein>
    <submittedName>
        <fullName evidence="4">DUF3893 domain-containing protein</fullName>
    </submittedName>
</protein>
<comment type="caution">
    <text evidence="4">The sequence shown here is derived from an EMBL/GenBank/DDBJ whole genome shotgun (WGS) entry which is preliminary data.</text>
</comment>
<dbReference type="RefSeq" id="WP_130716749.1">
    <property type="nucleotide sequence ID" value="NZ_SIOP01000001.1"/>
</dbReference>
<feature type="domain" description="Prokaryotic pPIWI-RE MID" evidence="3">
    <location>
        <begin position="500"/>
        <end position="605"/>
    </location>
</feature>
<dbReference type="InterPro" id="IPR040496">
    <property type="entry name" value="MID_pPIWI_RE"/>
</dbReference>
<proteinExistence type="predicted"/>
<accession>A0A7M3DWD4</accession>
<dbReference type="Pfam" id="PF13032">
    <property type="entry name" value="RNaseH_pPIWI_RE"/>
    <property type="match status" value="1"/>
</dbReference>
<feature type="region of interest" description="Disordered" evidence="1">
    <location>
        <begin position="938"/>
        <end position="960"/>
    </location>
</feature>
<dbReference type="Gene3D" id="3.40.50.300">
    <property type="entry name" value="P-loop containing nucleotide triphosphate hydrolases"/>
    <property type="match status" value="1"/>
</dbReference>
<dbReference type="SUPFAM" id="SSF52540">
    <property type="entry name" value="P-loop containing nucleoside triphosphate hydrolases"/>
    <property type="match status" value="1"/>
</dbReference>
<dbReference type="InterPro" id="IPR027417">
    <property type="entry name" value="P-loop_NTPase"/>
</dbReference>
<name>A0A7M3DWD4_RHILE</name>
<evidence type="ECO:0000256" key="1">
    <source>
        <dbReference type="SAM" id="MobiDB-lite"/>
    </source>
</evidence>
<organism evidence="4 5">
    <name type="scientific">Rhizobium leguminosarum</name>
    <dbReference type="NCBI Taxonomy" id="384"/>
    <lineage>
        <taxon>Bacteria</taxon>
        <taxon>Pseudomonadati</taxon>
        <taxon>Pseudomonadota</taxon>
        <taxon>Alphaproteobacteria</taxon>
        <taxon>Hyphomicrobiales</taxon>
        <taxon>Rhizobiaceae</taxon>
        <taxon>Rhizobium/Agrobacterium group</taxon>
        <taxon>Rhizobium</taxon>
    </lineage>
</organism>
<dbReference type="Pfam" id="PF18157">
    <property type="entry name" value="MID_pPIWI_RE"/>
    <property type="match status" value="1"/>
</dbReference>
<reference evidence="4 5" key="1">
    <citation type="submission" date="2019-02" db="EMBL/GenBank/DDBJ databases">
        <title>The genomic architecture of introgression among sibling species of bacteria.</title>
        <authorList>
            <person name="Cavassim M.I.A."/>
            <person name="Moeskjaer S."/>
            <person name="Moslemi C."/>
            <person name="Fields B."/>
            <person name="Bachmann A."/>
            <person name="Vilhjalmsson B."/>
            <person name="Schierup M.H."/>
            <person name="Young J.P.W."/>
            <person name="Andersen S.U."/>
        </authorList>
    </citation>
    <scope>NUCLEOTIDE SEQUENCE [LARGE SCALE GENOMIC DNA]</scope>
    <source>
        <strain evidence="4 5">SM135B</strain>
    </source>
</reference>
<evidence type="ECO:0000313" key="5">
    <source>
        <dbReference type="Proteomes" id="UP000292974"/>
    </source>
</evidence>
<evidence type="ECO:0000259" key="3">
    <source>
        <dbReference type="Pfam" id="PF18157"/>
    </source>
</evidence>
<gene>
    <name evidence="4" type="ORF">ELH90_15745</name>
</gene>
<dbReference type="PANTHER" id="PTHR34301:SF8">
    <property type="entry name" value="ATPASE DOMAIN-CONTAINING PROTEIN"/>
    <property type="match status" value="1"/>
</dbReference>
<evidence type="ECO:0000313" key="4">
    <source>
        <dbReference type="EMBL" id="TAY52976.1"/>
    </source>
</evidence>
<dbReference type="EMBL" id="SIOP01000001">
    <property type="protein sequence ID" value="TAY52976.1"/>
    <property type="molecule type" value="Genomic_DNA"/>
</dbReference>
<dbReference type="Proteomes" id="UP000292974">
    <property type="component" value="Unassembled WGS sequence"/>
</dbReference>